<evidence type="ECO:0000313" key="4">
    <source>
        <dbReference type="WBParaSite" id="HPBE_0001761501-mRNA-1"/>
    </source>
</evidence>
<dbReference type="PANTHER" id="PTHR46088:SF1">
    <property type="entry name" value="TUBULIN--TYROSINE LIGASE-LIKE PROTEIN 12"/>
    <property type="match status" value="1"/>
</dbReference>
<dbReference type="Pfam" id="PF03133">
    <property type="entry name" value="TTL"/>
    <property type="match status" value="1"/>
</dbReference>
<dbReference type="InterPro" id="IPR027749">
    <property type="entry name" value="TTLL12"/>
</dbReference>
<sequence>MDIGAYKSRNVSDALSSSLLAPLQIACKYIERPVLFCRPDNSCMVKFDLRYIVLVNQVRPLKAFVYNNFWIRFAVNEFSLDRFDDINTHFTVFNYGDGDKVLQMRCADFVKQLEETYPSIEWRSVQRQINQVLRNALEAACCLDPPRGMAKNVQSRAMYGADVMLQWSGKEQKDVRATLLEFNFMPDCERACQYYPDFADTVFRTLFMNELDVKAITEI</sequence>
<dbReference type="GO" id="GO:0005737">
    <property type="term" value="C:cytoplasm"/>
    <property type="evidence" value="ECO:0007669"/>
    <property type="project" value="TreeGrafter"/>
</dbReference>
<gene>
    <name evidence="2" type="ORF">HPBE_LOCUS17614</name>
</gene>
<dbReference type="Proteomes" id="UP000050761">
    <property type="component" value="Unassembled WGS sequence"/>
</dbReference>
<evidence type="ECO:0000256" key="1">
    <source>
        <dbReference type="ARBA" id="ARBA00006820"/>
    </source>
</evidence>
<protein>
    <submittedName>
        <fullName evidence="4">Tubulin--tyrosine ligase-like protein 9</fullName>
    </submittedName>
</protein>
<dbReference type="OrthoDB" id="60477at2759"/>
<dbReference type="Gene3D" id="3.30.470.20">
    <property type="entry name" value="ATP-grasp fold, B domain"/>
    <property type="match status" value="1"/>
</dbReference>
<accession>A0A183G776</accession>
<proteinExistence type="inferred from homology"/>
<reference evidence="2 3" key="1">
    <citation type="submission" date="2018-11" db="EMBL/GenBank/DDBJ databases">
        <authorList>
            <consortium name="Pathogen Informatics"/>
        </authorList>
    </citation>
    <scope>NUCLEOTIDE SEQUENCE [LARGE SCALE GENOMIC DNA]</scope>
</reference>
<name>A0A183G776_HELPZ</name>
<evidence type="ECO:0000313" key="3">
    <source>
        <dbReference type="Proteomes" id="UP000050761"/>
    </source>
</evidence>
<dbReference type="GO" id="GO:0019098">
    <property type="term" value="P:reproductive behavior"/>
    <property type="evidence" value="ECO:0007669"/>
    <property type="project" value="UniProtKB-ARBA"/>
</dbReference>
<dbReference type="WBParaSite" id="HPBE_0001761501-mRNA-1">
    <property type="protein sequence ID" value="HPBE_0001761501-mRNA-1"/>
    <property type="gene ID" value="HPBE_0001761501"/>
</dbReference>
<dbReference type="PROSITE" id="PS51221">
    <property type="entry name" value="TTL"/>
    <property type="match status" value="1"/>
</dbReference>
<dbReference type="AlphaFoldDB" id="A0A183G776"/>
<organism evidence="3 4">
    <name type="scientific">Heligmosomoides polygyrus</name>
    <name type="common">Parasitic roundworm</name>
    <dbReference type="NCBI Taxonomy" id="6339"/>
    <lineage>
        <taxon>Eukaryota</taxon>
        <taxon>Metazoa</taxon>
        <taxon>Ecdysozoa</taxon>
        <taxon>Nematoda</taxon>
        <taxon>Chromadorea</taxon>
        <taxon>Rhabditida</taxon>
        <taxon>Rhabditina</taxon>
        <taxon>Rhabditomorpha</taxon>
        <taxon>Strongyloidea</taxon>
        <taxon>Heligmosomidae</taxon>
        <taxon>Heligmosomoides</taxon>
    </lineage>
</organism>
<dbReference type="EMBL" id="UZAH01030130">
    <property type="protein sequence ID" value="VDP09388.1"/>
    <property type="molecule type" value="Genomic_DNA"/>
</dbReference>
<comment type="similarity">
    <text evidence="1">Belongs to the tubulin--tyrosine ligase family.</text>
</comment>
<reference evidence="4" key="2">
    <citation type="submission" date="2019-09" db="UniProtKB">
        <authorList>
            <consortium name="WormBaseParasite"/>
        </authorList>
    </citation>
    <scope>IDENTIFICATION</scope>
</reference>
<evidence type="ECO:0000313" key="2">
    <source>
        <dbReference type="EMBL" id="VDP09388.1"/>
    </source>
</evidence>
<keyword evidence="3" id="KW-1185">Reference proteome</keyword>
<dbReference type="PANTHER" id="PTHR46088">
    <property type="entry name" value="TUBULIN--TYROSINE LIGASE-LIKE PROTEIN 12"/>
    <property type="match status" value="1"/>
</dbReference>
<dbReference type="InterPro" id="IPR004344">
    <property type="entry name" value="TTL/TTLL_fam"/>
</dbReference>
<accession>A0A3P8BI60</accession>